<reference evidence="1 2" key="1">
    <citation type="submission" date="2024-01" db="EMBL/GenBank/DDBJ databases">
        <title>Multi-omics insights into the function and evolution of sodium benzoate biodegradation pathways in Benzoatithermus flavus gen. nov., sp. nov. from hot spring.</title>
        <authorList>
            <person name="Hu C.-J."/>
            <person name="Li W.-J."/>
        </authorList>
    </citation>
    <scope>NUCLEOTIDE SEQUENCE [LARGE SCALE GENOMIC DNA]</scope>
    <source>
        <strain evidence="1 2">SYSU G07066</strain>
    </source>
</reference>
<organism evidence="1 2">
    <name type="scientific">Benzoatithermus flavus</name>
    <dbReference type="NCBI Taxonomy" id="3108223"/>
    <lineage>
        <taxon>Bacteria</taxon>
        <taxon>Pseudomonadati</taxon>
        <taxon>Pseudomonadota</taxon>
        <taxon>Alphaproteobacteria</taxon>
        <taxon>Geminicoccales</taxon>
        <taxon>Geminicoccaceae</taxon>
        <taxon>Benzoatithermus</taxon>
    </lineage>
</organism>
<evidence type="ECO:0000313" key="2">
    <source>
        <dbReference type="Proteomes" id="UP001375743"/>
    </source>
</evidence>
<dbReference type="RefSeq" id="WP_418158089.1">
    <property type="nucleotide sequence ID" value="NZ_JBBLZC010000002.1"/>
</dbReference>
<dbReference type="EMBL" id="JBBLZC010000002">
    <property type="protein sequence ID" value="MEK0082241.1"/>
    <property type="molecule type" value="Genomic_DNA"/>
</dbReference>
<keyword evidence="2" id="KW-1185">Reference proteome</keyword>
<gene>
    <name evidence="1" type="ORF">U1T56_03685</name>
</gene>
<comment type="caution">
    <text evidence="1">The sequence shown here is derived from an EMBL/GenBank/DDBJ whole genome shotgun (WGS) entry which is preliminary data.</text>
</comment>
<sequence length="58" mass="6493">MSTLSGIAVGEAQIWSRPWRAGRDLDDDRAAFPTTTARRGIEWELRPTPYGVRLAFSS</sequence>
<evidence type="ECO:0000313" key="1">
    <source>
        <dbReference type="EMBL" id="MEK0082241.1"/>
    </source>
</evidence>
<protein>
    <submittedName>
        <fullName evidence="1">Uncharacterized protein</fullName>
    </submittedName>
</protein>
<proteinExistence type="predicted"/>
<name>A0ABU8XMJ1_9PROT</name>
<accession>A0ABU8XMJ1</accession>
<dbReference type="Proteomes" id="UP001375743">
    <property type="component" value="Unassembled WGS sequence"/>
</dbReference>